<dbReference type="AlphaFoldDB" id="A0A7J5DXU2"/>
<feature type="transmembrane region" description="Helical" evidence="2">
    <location>
        <begin position="156"/>
        <end position="180"/>
    </location>
</feature>
<organism evidence="3 4">
    <name type="scientific">Nocardioides simplex</name>
    <name type="common">Arthrobacter simplex</name>
    <dbReference type="NCBI Taxonomy" id="2045"/>
    <lineage>
        <taxon>Bacteria</taxon>
        <taxon>Bacillati</taxon>
        <taxon>Actinomycetota</taxon>
        <taxon>Actinomycetes</taxon>
        <taxon>Propionibacteriales</taxon>
        <taxon>Nocardioidaceae</taxon>
        <taxon>Pimelobacter</taxon>
    </lineage>
</organism>
<proteinExistence type="predicted"/>
<protein>
    <submittedName>
        <fullName evidence="3">Uncharacterized protein</fullName>
    </submittedName>
</protein>
<feature type="transmembrane region" description="Helical" evidence="2">
    <location>
        <begin position="6"/>
        <end position="25"/>
    </location>
</feature>
<feature type="compositionally biased region" description="Basic and acidic residues" evidence="1">
    <location>
        <begin position="203"/>
        <end position="224"/>
    </location>
</feature>
<feature type="transmembrane region" description="Helical" evidence="2">
    <location>
        <begin position="121"/>
        <end position="144"/>
    </location>
</feature>
<sequence>MWLVVVTAVATFIATCLLKVLDVLVEGRGSWARRAIRADVDLLVALPESVRDGLAGQALTRRIETALARFGDVAEIAEGSTAEGLPDDGEVPSRPEVRSAESEAVRRAAFRREVQTADIRLFACIAAGLGLAAVVAMVVVTNLADHRGGSPQVQNILAVAVLFGLSALMVPVSWLTTWLAPKRVERRWRDDGEALPAPTTDAVKVHPERAQRRRPPGGERRGAG</sequence>
<evidence type="ECO:0000313" key="4">
    <source>
        <dbReference type="Proteomes" id="UP000449906"/>
    </source>
</evidence>
<keyword evidence="2" id="KW-1133">Transmembrane helix</keyword>
<keyword evidence="2" id="KW-0472">Membrane</keyword>
<dbReference type="RefSeq" id="WP_151578141.1">
    <property type="nucleotide sequence ID" value="NZ_WBVM01000001.1"/>
</dbReference>
<accession>A0A7J5DXU2</accession>
<gene>
    <name evidence="3" type="ORF">F9L07_01920</name>
</gene>
<evidence type="ECO:0000256" key="1">
    <source>
        <dbReference type="SAM" id="MobiDB-lite"/>
    </source>
</evidence>
<keyword evidence="2" id="KW-0812">Transmembrane</keyword>
<reference evidence="3 4" key="1">
    <citation type="submission" date="2019-09" db="EMBL/GenBank/DDBJ databases">
        <title>Pimelobacter sp. isolated from Paulinella.</title>
        <authorList>
            <person name="Jeong S.E."/>
        </authorList>
    </citation>
    <scope>NUCLEOTIDE SEQUENCE [LARGE SCALE GENOMIC DNA]</scope>
    <source>
        <strain evidence="3 4">Pch-N</strain>
    </source>
</reference>
<evidence type="ECO:0000256" key="2">
    <source>
        <dbReference type="SAM" id="Phobius"/>
    </source>
</evidence>
<dbReference type="EMBL" id="WBVM01000001">
    <property type="protein sequence ID" value="KAB2810737.1"/>
    <property type="molecule type" value="Genomic_DNA"/>
</dbReference>
<dbReference type="Proteomes" id="UP000449906">
    <property type="component" value="Unassembled WGS sequence"/>
</dbReference>
<name>A0A7J5DXU2_NOCSI</name>
<feature type="region of interest" description="Disordered" evidence="1">
    <location>
        <begin position="189"/>
        <end position="224"/>
    </location>
</feature>
<evidence type="ECO:0000313" key="3">
    <source>
        <dbReference type="EMBL" id="KAB2810737.1"/>
    </source>
</evidence>
<comment type="caution">
    <text evidence="3">The sequence shown here is derived from an EMBL/GenBank/DDBJ whole genome shotgun (WGS) entry which is preliminary data.</text>
</comment>